<dbReference type="PROSITE" id="PS51201">
    <property type="entry name" value="RCK_N"/>
    <property type="match status" value="1"/>
</dbReference>
<evidence type="ECO:0000313" key="16">
    <source>
        <dbReference type="RefSeq" id="XP_055896251.1"/>
    </source>
</evidence>
<dbReference type="GeneID" id="106071019"/>
<dbReference type="InterPro" id="IPR047871">
    <property type="entry name" value="K_chnl_Slo-like"/>
</dbReference>
<keyword evidence="3" id="KW-0633">Potassium transport</keyword>
<dbReference type="GO" id="GO:0005228">
    <property type="term" value="F:intracellular sodium-activated potassium channel activity"/>
    <property type="evidence" value="ECO:0007669"/>
    <property type="project" value="TreeGrafter"/>
</dbReference>
<feature type="transmembrane region" description="Helical" evidence="13">
    <location>
        <begin position="267"/>
        <end position="285"/>
    </location>
</feature>
<keyword evidence="6" id="KW-0630">Potassium</keyword>
<feature type="region of interest" description="Disordered" evidence="12">
    <location>
        <begin position="1227"/>
        <end position="1258"/>
    </location>
</feature>
<feature type="compositionally biased region" description="Polar residues" evidence="12">
    <location>
        <begin position="1246"/>
        <end position="1258"/>
    </location>
</feature>
<dbReference type="FunFam" id="1.10.287.70:FF:000137">
    <property type="entry name" value="Slowpoke 2, isoform E"/>
    <property type="match status" value="1"/>
</dbReference>
<feature type="transmembrane region" description="Helical" evidence="13">
    <location>
        <begin position="292"/>
        <end position="317"/>
    </location>
</feature>
<dbReference type="GO" id="GO:0015271">
    <property type="term" value="F:outward rectifier potassium channel activity"/>
    <property type="evidence" value="ECO:0007669"/>
    <property type="project" value="TreeGrafter"/>
</dbReference>
<organism evidence="15 16">
    <name type="scientific">Biomphalaria glabrata</name>
    <name type="common">Bloodfluke planorb</name>
    <name type="synonym">Freshwater snail</name>
    <dbReference type="NCBI Taxonomy" id="6526"/>
    <lineage>
        <taxon>Eukaryota</taxon>
        <taxon>Metazoa</taxon>
        <taxon>Spiralia</taxon>
        <taxon>Lophotrochozoa</taxon>
        <taxon>Mollusca</taxon>
        <taxon>Gastropoda</taxon>
        <taxon>Heterobranchia</taxon>
        <taxon>Euthyneura</taxon>
        <taxon>Panpulmonata</taxon>
        <taxon>Hygrophila</taxon>
        <taxon>Lymnaeoidea</taxon>
        <taxon>Planorbidae</taxon>
        <taxon>Biomphalaria</taxon>
    </lineage>
</organism>
<dbReference type="RefSeq" id="XP_055896251.1">
    <property type="nucleotide sequence ID" value="XM_056040276.1"/>
</dbReference>
<keyword evidence="2" id="KW-0813">Transport</keyword>
<evidence type="ECO:0000256" key="3">
    <source>
        <dbReference type="ARBA" id="ARBA00022538"/>
    </source>
</evidence>
<sequence>MIQSIQHQTNRGTRQRLSHMGLKNSGVAALSEIGDTIPPPPQVHVEFFTNEKSLKERLQLYFIKNQRSSLRIRIFNLIIKLLTCVLYVVRVYMDESYVGENDMYNGTSPKHRRLEPAEFHERPEINWDAIIWVEHHEGVWICQVTVAIISLFETMLVQYLSYKGNILQQVLSLELATEIITTVPFIFTIIQPLRHLFIPVFLNCWLAKNAMQNMFNDLHRVMQRSQSALAQQLMVLGATLMCLVFIGACGVHHLQRGGNHHFGAFESLWFVVVTFSTVGFGDVYPDIWPSQLFMLLMICFAIMILPTQVEQLALIWLERQKMGGSYSSHRAQTEKHVVVCMTILQADSVMDFLNEFYAHGKLQDYFVVMLSPCELDTTMKMLLQVPLWAQRVIYVQGSALKDTDLTRCRMQDAEACFILSARNHRNNSAKDAADQHTIMRAWAVRDFAPKCPLYVQLFRPENKFHVKFADHVVCEDEFKYALLANNCLCPGISTFVTLLLHTSRGQEGQTSHENWQKLYGKCSGNEIYHICLKDSNFFGDYEGKSFTYASFHAHRKYGVSLVGVQRDIPGSSIQLNPGPRHIMRKTDICFYMNITKEENSAFILAHPNRVWTGGEKTKIPLGTEKASRVASMIASVGTVALELQHTRVGNFNSEPNLITRTGSKKRNLSLPKSLNIQSLQKRPSIAPVPATMDDNNIHINVTTSESDEEDDDSFNDDSDEFPEYVRGFPPISPYVGTSPTLCHLMKEKRPLCCLQLATRCPHCHHQNAKEYNWPNPAIIVAADYASTGLYNFIVPLRSHCRPKKFLNPIVLLVSVQPDTVFLTMISYFPLVYWMKGSIDRIEDLLRAGINLTENVVVVNKETSNSREEDTLADCNTIVSVQTIFRLFPKANIITEISHAPNMRFMQFRPDDLYALSISKLEKKERERGSNIYYMFRLPFAAGNVFSASMLDALLYQAFVKDYLITFVRLLLGIDMAVGSGHLSSVRIGKDDLWIRTYGRLYQKLCSTACEIPIGIYRTQYHTDTGDSSSVLKKNISRVKSILRRSPIRCSTIKHGMCLSPQDDHMTSGGQLTPERQEIIQMVKCRMQTEGLPMDDYCANEGDNRTTISYVLINPSYDLKLELGDIIYVIRPSSLSPQPSPLTDERKLLEDVLQHDQLVPDDVDLLETLGDDHHRDESNDHLITKTSQDSTVSAPAKIPIIFYEHMENPRDMSTSLPADLQSHYMAQQGCSDQPNHFSHRSRDEGSTPESDSNLNTLYSCNSPAVFSQETLNGTIL</sequence>
<keyword evidence="4 13" id="KW-0812">Transmembrane</keyword>
<dbReference type="OMA" id="GMCSIEH"/>
<comment type="subcellular location">
    <subcellularLocation>
        <location evidence="1">Membrane</location>
        <topology evidence="1">Multi-pass membrane protein</topology>
    </subcellularLocation>
</comment>
<evidence type="ECO:0000256" key="11">
    <source>
        <dbReference type="ARBA" id="ARBA00034430"/>
    </source>
</evidence>
<comment type="catalytic activity">
    <reaction evidence="11">
        <text>K(+)(in) = K(+)(out)</text>
        <dbReference type="Rhea" id="RHEA:29463"/>
        <dbReference type="ChEBI" id="CHEBI:29103"/>
    </reaction>
</comment>
<dbReference type="Proteomes" id="UP001165740">
    <property type="component" value="Chromosome 9"/>
</dbReference>
<keyword evidence="15" id="KW-1185">Reference proteome</keyword>
<dbReference type="GO" id="GO:0005886">
    <property type="term" value="C:plasma membrane"/>
    <property type="evidence" value="ECO:0007669"/>
    <property type="project" value="TreeGrafter"/>
</dbReference>
<feature type="domain" description="RCK N-terminal" evidence="14">
    <location>
        <begin position="334"/>
        <end position="473"/>
    </location>
</feature>
<evidence type="ECO:0000256" key="9">
    <source>
        <dbReference type="ARBA" id="ARBA00023136"/>
    </source>
</evidence>
<evidence type="ECO:0000256" key="5">
    <source>
        <dbReference type="ARBA" id="ARBA00022826"/>
    </source>
</evidence>
<dbReference type="Gene3D" id="3.40.50.720">
    <property type="entry name" value="NAD(P)-binding Rossmann-like Domain"/>
    <property type="match status" value="2"/>
</dbReference>
<feature type="transmembrane region" description="Helical" evidence="13">
    <location>
        <begin position="74"/>
        <end position="93"/>
    </location>
</feature>
<dbReference type="Pfam" id="PF03493">
    <property type="entry name" value="BK_channel_a"/>
    <property type="match status" value="1"/>
</dbReference>
<dbReference type="Pfam" id="PF22614">
    <property type="entry name" value="Slo-like_RCK"/>
    <property type="match status" value="2"/>
</dbReference>
<evidence type="ECO:0000256" key="1">
    <source>
        <dbReference type="ARBA" id="ARBA00004141"/>
    </source>
</evidence>
<reference evidence="16" key="1">
    <citation type="submission" date="2025-08" db="UniProtKB">
        <authorList>
            <consortium name="RefSeq"/>
        </authorList>
    </citation>
    <scope>IDENTIFICATION</scope>
</reference>
<dbReference type="PANTHER" id="PTHR10027:SF10">
    <property type="entry name" value="SLOWPOKE 2, ISOFORM D"/>
    <property type="match status" value="1"/>
</dbReference>
<evidence type="ECO:0000256" key="2">
    <source>
        <dbReference type="ARBA" id="ARBA00022448"/>
    </source>
</evidence>
<evidence type="ECO:0000256" key="4">
    <source>
        <dbReference type="ARBA" id="ARBA00022692"/>
    </source>
</evidence>
<keyword evidence="10" id="KW-0407">Ion channel</keyword>
<evidence type="ECO:0000256" key="13">
    <source>
        <dbReference type="SAM" id="Phobius"/>
    </source>
</evidence>
<dbReference type="SUPFAM" id="SSF81324">
    <property type="entry name" value="Voltage-gated potassium channels"/>
    <property type="match status" value="1"/>
</dbReference>
<evidence type="ECO:0000256" key="12">
    <source>
        <dbReference type="SAM" id="MobiDB-lite"/>
    </source>
</evidence>
<accession>A0A9W3B9X7</accession>
<name>A0A9W3B9X7_BIOGL</name>
<dbReference type="InterPro" id="IPR013099">
    <property type="entry name" value="K_chnl_dom"/>
</dbReference>
<dbReference type="InterPro" id="IPR003929">
    <property type="entry name" value="K_chnl_BK_asu"/>
</dbReference>
<keyword evidence="5" id="KW-0631">Potassium channel</keyword>
<evidence type="ECO:0000256" key="8">
    <source>
        <dbReference type="ARBA" id="ARBA00023065"/>
    </source>
</evidence>
<dbReference type="Gene3D" id="1.10.287.70">
    <property type="match status" value="1"/>
</dbReference>
<evidence type="ECO:0000313" key="15">
    <source>
        <dbReference type="Proteomes" id="UP001165740"/>
    </source>
</evidence>
<dbReference type="OrthoDB" id="257992at2759"/>
<keyword evidence="7 13" id="KW-1133">Transmembrane helix</keyword>
<evidence type="ECO:0000256" key="6">
    <source>
        <dbReference type="ARBA" id="ARBA00022958"/>
    </source>
</evidence>
<dbReference type="PANTHER" id="PTHR10027">
    <property type="entry name" value="CALCIUM-ACTIVATED POTASSIUM CHANNEL ALPHA CHAIN"/>
    <property type="match status" value="1"/>
</dbReference>
<protein>
    <submittedName>
        <fullName evidence="16">Potassium channel subfamily T member 2-like isoform X1</fullName>
    </submittedName>
</protein>
<evidence type="ECO:0000256" key="7">
    <source>
        <dbReference type="ARBA" id="ARBA00022989"/>
    </source>
</evidence>
<dbReference type="FunFam" id="3.40.50.720:FF:000034">
    <property type="entry name" value="Potassium channel subfamily T member 1"/>
    <property type="match status" value="1"/>
</dbReference>
<feature type="transmembrane region" description="Helical" evidence="13">
    <location>
        <begin position="233"/>
        <end position="255"/>
    </location>
</feature>
<gene>
    <name evidence="16" type="primary">LOC106071019</name>
</gene>
<keyword evidence="9 13" id="KW-0472">Membrane</keyword>
<dbReference type="Pfam" id="PF07885">
    <property type="entry name" value="Ion_trans_2"/>
    <property type="match status" value="1"/>
</dbReference>
<keyword evidence="8" id="KW-0406">Ion transport</keyword>
<proteinExistence type="predicted"/>
<feature type="transmembrane region" description="Helical" evidence="13">
    <location>
        <begin position="196"/>
        <end position="212"/>
    </location>
</feature>
<dbReference type="AlphaFoldDB" id="A0A9W3B9X7"/>
<dbReference type="InterPro" id="IPR003148">
    <property type="entry name" value="RCK_N"/>
</dbReference>
<evidence type="ECO:0000256" key="10">
    <source>
        <dbReference type="ARBA" id="ARBA00023303"/>
    </source>
</evidence>
<dbReference type="FunFam" id="3.40.50.720:FF:000011">
    <property type="entry name" value="Potassium channel subfamily T member 1"/>
    <property type="match status" value="1"/>
</dbReference>
<evidence type="ECO:0000259" key="14">
    <source>
        <dbReference type="PROSITE" id="PS51201"/>
    </source>
</evidence>